<sequence length="82" mass="9323">MLLLLAACDDRPRQWDLFIYPNAGDLTVHEELRGFTSFEHCKAAADYALKLRSPEGGGTFECGYMCRYDPGMQINVCKETRD</sequence>
<keyword evidence="2" id="KW-1185">Reference proteome</keyword>
<organism evidence="1 2">
    <name type="scientific">Sphingomonas sabuli</name>
    <dbReference type="NCBI Taxonomy" id="2764186"/>
    <lineage>
        <taxon>Bacteria</taxon>
        <taxon>Pseudomonadati</taxon>
        <taxon>Pseudomonadota</taxon>
        <taxon>Alphaproteobacteria</taxon>
        <taxon>Sphingomonadales</taxon>
        <taxon>Sphingomonadaceae</taxon>
        <taxon>Sphingomonas</taxon>
    </lineage>
</organism>
<name>A0A7G9L3Q1_9SPHN</name>
<dbReference type="KEGG" id="ssau:H8M03_02555"/>
<evidence type="ECO:0000313" key="2">
    <source>
        <dbReference type="Proteomes" id="UP000515861"/>
    </source>
</evidence>
<reference evidence="1 2" key="1">
    <citation type="submission" date="2020-08" db="EMBL/GenBank/DDBJ databases">
        <title>Sphingomonas sp. sand1-3 16S ribosomal RNA gene Genome sequencing and assembly.</title>
        <authorList>
            <person name="Kang M."/>
        </authorList>
    </citation>
    <scope>NUCLEOTIDE SEQUENCE [LARGE SCALE GENOMIC DNA]</scope>
    <source>
        <strain evidence="2">sand1-3</strain>
    </source>
</reference>
<gene>
    <name evidence="1" type="ORF">H8M03_02555</name>
</gene>
<dbReference type="EMBL" id="CP060697">
    <property type="protein sequence ID" value="QNM83250.1"/>
    <property type="molecule type" value="Genomic_DNA"/>
</dbReference>
<evidence type="ECO:0000313" key="1">
    <source>
        <dbReference type="EMBL" id="QNM83250.1"/>
    </source>
</evidence>
<proteinExistence type="predicted"/>
<accession>A0A7G9L3Q1</accession>
<dbReference type="AlphaFoldDB" id="A0A7G9L3Q1"/>
<dbReference type="Proteomes" id="UP000515861">
    <property type="component" value="Chromosome"/>
</dbReference>
<protein>
    <submittedName>
        <fullName evidence="1">Uncharacterized protein</fullName>
    </submittedName>
</protein>
<dbReference type="RefSeq" id="WP_187480205.1">
    <property type="nucleotide sequence ID" value="NZ_CP060697.1"/>
</dbReference>